<dbReference type="AlphaFoldDB" id="A0A7G7MBT0"/>
<accession>A0A7G7MBT0</accession>
<proteinExistence type="predicted"/>
<organism evidence="3 4">
    <name type="scientific">Pseudonocardia petroleophila</name>
    <dbReference type="NCBI Taxonomy" id="37331"/>
    <lineage>
        <taxon>Bacteria</taxon>
        <taxon>Bacillati</taxon>
        <taxon>Actinomycetota</taxon>
        <taxon>Actinomycetes</taxon>
        <taxon>Pseudonocardiales</taxon>
        <taxon>Pseudonocardiaceae</taxon>
        <taxon>Pseudonocardia</taxon>
    </lineage>
</organism>
<dbReference type="RefSeq" id="WP_185717003.1">
    <property type="nucleotide sequence ID" value="NZ_BAAAWI010000001.1"/>
</dbReference>
<gene>
    <name evidence="3" type="ORF">H6H00_18515</name>
</gene>
<name>A0A7G7MBT0_9PSEU</name>
<evidence type="ECO:0000259" key="1">
    <source>
        <dbReference type="Pfam" id="PF14399"/>
    </source>
</evidence>
<keyword evidence="4" id="KW-1185">Reference proteome</keyword>
<evidence type="ECO:0000313" key="3">
    <source>
        <dbReference type="EMBL" id="QNG50241.1"/>
    </source>
</evidence>
<dbReference type="EMBL" id="CP060131">
    <property type="protein sequence ID" value="QNG50241.1"/>
    <property type="molecule type" value="Genomic_DNA"/>
</dbReference>
<dbReference type="KEGG" id="ppel:H6H00_18515"/>
<evidence type="ECO:0000313" key="4">
    <source>
        <dbReference type="Proteomes" id="UP000515728"/>
    </source>
</evidence>
<sequence>MGGSMVAGYPHRIGGHCGSGALRDLLEWAGLSYADEPMGEGAVFGLGGSLSFSYLRGPGLGTPFYLVGRGPSLTEQFSANLGIAEEMRCTDDPVLGWEWVRDELDAGRPVLCWAEMAELPYLRVKMRMSRHDIVVIGYDDDAGTVVVVDNDRAESQTIGRDDLARARSAVGFPMPTRHTCFRLGFPDALPDLRMAVARACAEAVHGMSDPVPSMGPTAAVGAAGVAAFVADLDLWAEQFPGAALDRALFSLQVFVEKAGTGGGLFRRLQADFLADVGGWLGDPVVLEAAQVYRRLAETWSQTAAAAVGPAPAVDRLAGVRRTAAALPALECEGVDRLAALAQRLAP</sequence>
<dbReference type="Pfam" id="PF14399">
    <property type="entry name" value="BtrH_N"/>
    <property type="match status" value="1"/>
</dbReference>
<dbReference type="InterPro" id="IPR026935">
    <property type="entry name" value="BtrH_N"/>
</dbReference>
<dbReference type="Pfam" id="PF16169">
    <property type="entry name" value="DUF4872"/>
    <property type="match status" value="1"/>
</dbReference>
<evidence type="ECO:0000259" key="2">
    <source>
        <dbReference type="Pfam" id="PF16169"/>
    </source>
</evidence>
<dbReference type="Gene3D" id="3.90.70.10">
    <property type="entry name" value="Cysteine proteinases"/>
    <property type="match status" value="1"/>
</dbReference>
<feature type="domain" description="Butirosin biosynthesis protein H N-terminal" evidence="1">
    <location>
        <begin position="16"/>
        <end position="150"/>
    </location>
</feature>
<feature type="domain" description="DUF4872" evidence="2">
    <location>
        <begin position="161"/>
        <end position="337"/>
    </location>
</feature>
<dbReference type="InterPro" id="IPR032369">
    <property type="entry name" value="DUF4872"/>
</dbReference>
<dbReference type="Proteomes" id="UP000515728">
    <property type="component" value="Chromosome"/>
</dbReference>
<protein>
    <submittedName>
        <fullName evidence="3">BtrH N-terminal domain-containing protein</fullName>
    </submittedName>
</protein>
<reference evidence="3 4" key="1">
    <citation type="submission" date="2020-08" db="EMBL/GenBank/DDBJ databases">
        <authorList>
            <person name="Mo P."/>
        </authorList>
    </citation>
    <scope>NUCLEOTIDE SEQUENCE [LARGE SCALE GENOMIC DNA]</scope>
    <source>
        <strain evidence="3 4">CGMCC 4.1532</strain>
    </source>
</reference>